<accession>A0ACD5W7T0</accession>
<keyword evidence="2" id="KW-1185">Reference proteome</keyword>
<dbReference type="EnsemblPlants" id="AVESA.00010b.r2.4AG0572190.1">
    <property type="protein sequence ID" value="AVESA.00010b.r2.4AG0572190.1.CDS.1"/>
    <property type="gene ID" value="AVESA.00010b.r2.4AG0572190"/>
</dbReference>
<evidence type="ECO:0000313" key="2">
    <source>
        <dbReference type="Proteomes" id="UP001732700"/>
    </source>
</evidence>
<organism evidence="1 2">
    <name type="scientific">Avena sativa</name>
    <name type="common">Oat</name>
    <dbReference type="NCBI Taxonomy" id="4498"/>
    <lineage>
        <taxon>Eukaryota</taxon>
        <taxon>Viridiplantae</taxon>
        <taxon>Streptophyta</taxon>
        <taxon>Embryophyta</taxon>
        <taxon>Tracheophyta</taxon>
        <taxon>Spermatophyta</taxon>
        <taxon>Magnoliopsida</taxon>
        <taxon>Liliopsida</taxon>
        <taxon>Poales</taxon>
        <taxon>Poaceae</taxon>
        <taxon>BOP clade</taxon>
        <taxon>Pooideae</taxon>
        <taxon>Poodae</taxon>
        <taxon>Poeae</taxon>
        <taxon>Poeae Chloroplast Group 1 (Aveneae type)</taxon>
        <taxon>Aveninae</taxon>
        <taxon>Avena</taxon>
    </lineage>
</organism>
<name>A0ACD5W7T0_AVESA</name>
<reference evidence="1" key="2">
    <citation type="submission" date="2025-09" db="UniProtKB">
        <authorList>
            <consortium name="EnsemblPlants"/>
        </authorList>
    </citation>
    <scope>IDENTIFICATION</scope>
</reference>
<reference evidence="1" key="1">
    <citation type="submission" date="2021-05" db="EMBL/GenBank/DDBJ databases">
        <authorList>
            <person name="Scholz U."/>
            <person name="Mascher M."/>
            <person name="Fiebig A."/>
        </authorList>
    </citation>
    <scope>NUCLEOTIDE SEQUENCE [LARGE SCALE GENOMIC DNA]</scope>
</reference>
<evidence type="ECO:0000313" key="1">
    <source>
        <dbReference type="EnsemblPlants" id="AVESA.00010b.r2.4AG0572190.1.CDS.1"/>
    </source>
</evidence>
<protein>
    <submittedName>
        <fullName evidence="1">Uncharacterized protein</fullName>
    </submittedName>
</protein>
<sequence>MPPWERFHDLCLLRFGPAVHGSRRAKLGRLQFTSSVQEFADRFQSLACHAPGVTARQRAELFVGGLPDDIRVDVELREPQDLQTAMYYSRAYEQRTLAIQQSFQGRGARPPPRPAQPTPEHPELPAAPATPAAPTRPFRRLTTAEKLERRRKGLCFNCDEPYAPGHTCTRMFYLETVDDEDGETLTPALDAGAAPEPGATTYGPVDATAFVVSLHALVGIKTAKTMLLSVTIGGERLTALVDTGSTHNFLSSDAMRRLALQPSGAEHFSVTVANGDRLACQGVARQVPITIGDEHFFVDCVGINLGCYDFILGVDFLSTLGPILWDFDALSLIFGSAGGRRVQWTGLGSSGPAAPQLALMASALDETHPLLDDLLQQHSDIFTEPQGLPPARSCDHRIHLLPGTPPVAVRSYRYP</sequence>
<proteinExistence type="predicted"/>
<dbReference type="Proteomes" id="UP001732700">
    <property type="component" value="Chromosome 4A"/>
</dbReference>